<feature type="chain" id="PRO_5045887009" evidence="1">
    <location>
        <begin position="21"/>
        <end position="192"/>
    </location>
</feature>
<organism evidence="3 4">
    <name type="scientific">Albibacterium profundi</name>
    <dbReference type="NCBI Taxonomy" id="3134906"/>
    <lineage>
        <taxon>Bacteria</taxon>
        <taxon>Pseudomonadati</taxon>
        <taxon>Bacteroidota</taxon>
        <taxon>Sphingobacteriia</taxon>
        <taxon>Sphingobacteriales</taxon>
        <taxon>Sphingobacteriaceae</taxon>
        <taxon>Albibacterium</taxon>
    </lineage>
</organism>
<keyword evidence="4" id="KW-1185">Reference proteome</keyword>
<comment type="caution">
    <text evidence="3">The sequence shown here is derived from an EMBL/GenBank/DDBJ whole genome shotgun (WGS) entry which is preliminary data.</text>
</comment>
<dbReference type="Pfam" id="PF13568">
    <property type="entry name" value="OMP_b-brl_2"/>
    <property type="match status" value="1"/>
</dbReference>
<dbReference type="EMBL" id="JBBVGT010000002">
    <property type="protein sequence ID" value="MFB5945375.1"/>
    <property type="molecule type" value="Genomic_DNA"/>
</dbReference>
<evidence type="ECO:0000259" key="2">
    <source>
        <dbReference type="Pfam" id="PF13568"/>
    </source>
</evidence>
<proteinExistence type="predicted"/>
<evidence type="ECO:0000313" key="4">
    <source>
        <dbReference type="Proteomes" id="UP001580928"/>
    </source>
</evidence>
<name>A0ABV5CD85_9SPHI</name>
<evidence type="ECO:0000256" key="1">
    <source>
        <dbReference type="SAM" id="SignalP"/>
    </source>
</evidence>
<evidence type="ECO:0000313" key="3">
    <source>
        <dbReference type="EMBL" id="MFB5945375.1"/>
    </source>
</evidence>
<accession>A0ABV5CD85</accession>
<protein>
    <submittedName>
        <fullName evidence="3">Porin family protein</fullName>
    </submittedName>
</protein>
<sequence>MKKLFLSLILLVGTTMIASAQILPSIQFGLKAGANFSNLNDISLDTKTRTGLLGGVWARVGGAGFHFQPELYFTSKGSEGEEGTSKFSTLDLPLLLGTRIGLGPIAGRVQVGPVVSFVLDEENTFGENISQVTKFDEYKNQTFALTGGVGVDIMKFRADLRYEHGLSDVYDNDDDDNGKLKLWTLSVGYRLF</sequence>
<feature type="signal peptide" evidence="1">
    <location>
        <begin position="1"/>
        <end position="20"/>
    </location>
</feature>
<reference evidence="3 4" key="1">
    <citation type="submission" date="2024-04" db="EMBL/GenBank/DDBJ databases">
        <title>Albibacterium profundi sp. nov., isolated from sediment of the Challenger Deep of Mariana Trench.</title>
        <authorList>
            <person name="Wang Y."/>
        </authorList>
    </citation>
    <scope>NUCLEOTIDE SEQUENCE [LARGE SCALE GENOMIC DNA]</scope>
    <source>
        <strain evidence="3 4">RHL897</strain>
    </source>
</reference>
<dbReference type="Proteomes" id="UP001580928">
    <property type="component" value="Unassembled WGS sequence"/>
</dbReference>
<gene>
    <name evidence="3" type="ORF">WKR92_05995</name>
</gene>
<dbReference type="RefSeq" id="WP_375556916.1">
    <property type="nucleotide sequence ID" value="NZ_JBBVGT010000002.1"/>
</dbReference>
<keyword evidence="1" id="KW-0732">Signal</keyword>
<dbReference type="InterPro" id="IPR025665">
    <property type="entry name" value="Beta-barrel_OMP_2"/>
</dbReference>
<feature type="domain" description="Outer membrane protein beta-barrel" evidence="2">
    <location>
        <begin position="25"/>
        <end position="170"/>
    </location>
</feature>